<dbReference type="EMBL" id="GL349473">
    <property type="protein sequence ID" value="KNC52477.1"/>
    <property type="molecule type" value="Genomic_DNA"/>
</dbReference>
<accession>A0A0L0DJI8</accession>
<proteinExistence type="predicted"/>
<evidence type="ECO:0000256" key="1">
    <source>
        <dbReference type="SAM" id="MobiDB-lite"/>
    </source>
</evidence>
<evidence type="ECO:0000313" key="2">
    <source>
        <dbReference type="EMBL" id="KNC52477.1"/>
    </source>
</evidence>
<dbReference type="GeneID" id="25566818"/>
<evidence type="ECO:0008006" key="4">
    <source>
        <dbReference type="Google" id="ProtNLM"/>
    </source>
</evidence>
<name>A0A0L0DJI8_THETB</name>
<feature type="region of interest" description="Disordered" evidence="1">
    <location>
        <begin position="177"/>
        <end position="210"/>
    </location>
</feature>
<evidence type="ECO:0000313" key="3">
    <source>
        <dbReference type="Proteomes" id="UP000054408"/>
    </source>
</evidence>
<protein>
    <recommendedName>
        <fullName evidence="4">Tetratricopeptide repeat protein</fullName>
    </recommendedName>
</protein>
<dbReference type="InterPro" id="IPR011990">
    <property type="entry name" value="TPR-like_helical_dom_sf"/>
</dbReference>
<gene>
    <name evidence="2" type="ORF">AMSG_08034</name>
</gene>
<dbReference type="Gene3D" id="1.25.40.10">
    <property type="entry name" value="Tetratricopeptide repeat domain"/>
    <property type="match status" value="2"/>
</dbReference>
<reference evidence="2 3" key="1">
    <citation type="submission" date="2010-05" db="EMBL/GenBank/DDBJ databases">
        <title>The Genome Sequence of Thecamonas trahens ATCC 50062.</title>
        <authorList>
            <consortium name="The Broad Institute Genome Sequencing Platform"/>
            <person name="Russ C."/>
            <person name="Cuomo C."/>
            <person name="Shea T."/>
            <person name="Young S.K."/>
            <person name="Zeng Q."/>
            <person name="Koehrsen M."/>
            <person name="Haas B."/>
            <person name="Borodovsky M."/>
            <person name="Guigo R."/>
            <person name="Alvarado L."/>
            <person name="Berlin A."/>
            <person name="Bochicchio J."/>
            <person name="Borenstein D."/>
            <person name="Chapman S."/>
            <person name="Chen Z."/>
            <person name="Freedman E."/>
            <person name="Gellesch M."/>
            <person name="Goldberg J."/>
            <person name="Griggs A."/>
            <person name="Gujja S."/>
            <person name="Heilman E."/>
            <person name="Heiman D."/>
            <person name="Hepburn T."/>
            <person name="Howarth C."/>
            <person name="Jen D."/>
            <person name="Larson L."/>
            <person name="Mehta T."/>
            <person name="Park D."/>
            <person name="Pearson M."/>
            <person name="Roberts A."/>
            <person name="Saif S."/>
            <person name="Shenoy N."/>
            <person name="Sisk P."/>
            <person name="Stolte C."/>
            <person name="Sykes S."/>
            <person name="Thomson T."/>
            <person name="Walk T."/>
            <person name="White J."/>
            <person name="Yandava C."/>
            <person name="Burger G."/>
            <person name="Gray M.W."/>
            <person name="Holland P.W.H."/>
            <person name="King N."/>
            <person name="Lang F.B.F."/>
            <person name="Roger A.J."/>
            <person name="Ruiz-Trillo I."/>
            <person name="Lander E."/>
            <person name="Nusbaum C."/>
        </authorList>
    </citation>
    <scope>NUCLEOTIDE SEQUENCE [LARGE SCALE GENOMIC DNA]</scope>
    <source>
        <strain evidence="2 3">ATCC 50062</strain>
    </source>
</reference>
<organism evidence="2 3">
    <name type="scientific">Thecamonas trahens ATCC 50062</name>
    <dbReference type="NCBI Taxonomy" id="461836"/>
    <lineage>
        <taxon>Eukaryota</taxon>
        <taxon>Apusozoa</taxon>
        <taxon>Apusomonadida</taxon>
        <taxon>Apusomonadidae</taxon>
        <taxon>Thecamonas</taxon>
    </lineage>
</organism>
<dbReference type="SUPFAM" id="SSF48452">
    <property type="entry name" value="TPR-like"/>
    <property type="match status" value="1"/>
</dbReference>
<feature type="compositionally biased region" description="Polar residues" evidence="1">
    <location>
        <begin position="187"/>
        <end position="201"/>
    </location>
</feature>
<dbReference type="AlphaFoldDB" id="A0A0L0DJI8"/>
<keyword evidence="3" id="KW-1185">Reference proteome</keyword>
<dbReference type="RefSeq" id="XP_013755277.1">
    <property type="nucleotide sequence ID" value="XM_013899823.1"/>
</dbReference>
<sequence>MGEVQIQFRDAVMDEDARTRELRMAGRRAYAQGDVAVAQQAYDALVDYLAPDREFEATFVLAVFNWMAGEDERVVLEGLEASIRCDPSHPAPYLLALAVHAKSKASPEAVPPLAEALLRAAMQYKFSPLKGIKRALWAYVEMGRFTDARALIEVAVELYPDEASKYQVSLMHIDMQEKQAHDDCSSDAGSESASRHSPQQSARSAGPSAEAAAARAVEEAAVAAGDAAVAAAAANAEAEADALDKARSIHALIEAEGLGDDGLSAEEEIEASEALGALAAHAPADALAPLGRLAAAYPRSAGLYRLLGTAYTEMGDVEAGRERLEYADKLARGTDGKVVNELLVNLRASSAADAAPRVVALLRREVLNRRMTPHAGSLARFVLDDEPALVAPTVNAESALAVVDGALEVETVVGSADLELLRERVVAAHVGREVAAAHAARTAGKPQAALGHLRRGLEIGGDDVGILAHAAAPFEPEPVIALLDVLETVWLARVHGDVVDAELPLHPETEAVEVIVAHARKLSGTDSVLVVAQTGEWAFVAARAAAALERLAKRALKTELEEWARLVEGVTIGIGLASGQDAYMDGKFEEALQAFGTILSKAPRHAKASFWSAVVAQQMGSSAAADAHYARLCEVSGGPVYEALLEAVADSMTKEAYMRVSRNLRKLHDRHHLTAMMQTESPFKGSREAKELQRVRRGVGRAVVDRVLDDGQTRFY</sequence>
<dbReference type="Proteomes" id="UP000054408">
    <property type="component" value="Unassembled WGS sequence"/>
</dbReference>